<dbReference type="EMBL" id="BQNB010015618">
    <property type="protein sequence ID" value="GJT42128.1"/>
    <property type="molecule type" value="Genomic_DNA"/>
</dbReference>
<gene>
    <name evidence="1" type="ORF">Tco_0941993</name>
</gene>
<protein>
    <submittedName>
        <fullName evidence="1">ALP1-like protein</fullName>
    </submittedName>
</protein>
<organism evidence="1 2">
    <name type="scientific">Tanacetum coccineum</name>
    <dbReference type="NCBI Taxonomy" id="301880"/>
    <lineage>
        <taxon>Eukaryota</taxon>
        <taxon>Viridiplantae</taxon>
        <taxon>Streptophyta</taxon>
        <taxon>Embryophyta</taxon>
        <taxon>Tracheophyta</taxon>
        <taxon>Spermatophyta</taxon>
        <taxon>Magnoliopsida</taxon>
        <taxon>eudicotyledons</taxon>
        <taxon>Gunneridae</taxon>
        <taxon>Pentapetalae</taxon>
        <taxon>asterids</taxon>
        <taxon>campanulids</taxon>
        <taxon>Asterales</taxon>
        <taxon>Asteraceae</taxon>
        <taxon>Asteroideae</taxon>
        <taxon>Anthemideae</taxon>
        <taxon>Anthemidinae</taxon>
        <taxon>Tanacetum</taxon>
    </lineage>
</organism>
<evidence type="ECO:0000313" key="2">
    <source>
        <dbReference type="Proteomes" id="UP001151760"/>
    </source>
</evidence>
<keyword evidence="2" id="KW-1185">Reference proteome</keyword>
<comment type="caution">
    <text evidence="1">The sequence shown here is derived from an EMBL/GenBank/DDBJ whole genome shotgun (WGS) entry which is preliminary data.</text>
</comment>
<dbReference type="InterPro" id="IPR006912">
    <property type="entry name" value="Harbinger_derived_prot"/>
</dbReference>
<evidence type="ECO:0000313" key="1">
    <source>
        <dbReference type="EMBL" id="GJT42128.1"/>
    </source>
</evidence>
<name>A0ABQ5DTB5_9ASTR</name>
<dbReference type="Proteomes" id="UP001151760">
    <property type="component" value="Unassembled WGS sequence"/>
</dbReference>
<dbReference type="Pfam" id="PF04827">
    <property type="entry name" value="Plant_tran"/>
    <property type="match status" value="1"/>
</dbReference>
<sequence length="173" mass="19924">MNLNANDEYENLFDADDETDLWFMTKAIECHLLMQQEGQGSTSRNPIYREYKDAEEAGANNDLTVFNNSPLFDDLLNNIALVAPFLVNGVQYEKGYYLGDGMYLQWATFVESFTVARDEKLGFLNGDNKLQERMSNEFLVFSKDVGELYNIRRILIISTRYEESCIVASYCII</sequence>
<accession>A0ABQ5DTB5</accession>
<reference evidence="1" key="1">
    <citation type="journal article" date="2022" name="Int. J. Mol. Sci.">
        <title>Draft Genome of Tanacetum Coccineum: Genomic Comparison of Closely Related Tanacetum-Family Plants.</title>
        <authorList>
            <person name="Yamashiro T."/>
            <person name="Shiraishi A."/>
            <person name="Nakayama K."/>
            <person name="Satake H."/>
        </authorList>
    </citation>
    <scope>NUCLEOTIDE SEQUENCE</scope>
</reference>
<proteinExistence type="predicted"/>
<reference evidence="1" key="2">
    <citation type="submission" date="2022-01" db="EMBL/GenBank/DDBJ databases">
        <authorList>
            <person name="Yamashiro T."/>
            <person name="Shiraishi A."/>
            <person name="Satake H."/>
            <person name="Nakayama K."/>
        </authorList>
    </citation>
    <scope>NUCLEOTIDE SEQUENCE</scope>
</reference>